<dbReference type="Pfam" id="PF00440">
    <property type="entry name" value="TetR_N"/>
    <property type="match status" value="1"/>
</dbReference>
<feature type="DNA-binding region" description="H-T-H motif" evidence="4">
    <location>
        <begin position="53"/>
        <end position="72"/>
    </location>
</feature>
<reference evidence="6" key="2">
    <citation type="submission" date="2022-05" db="EMBL/GenBank/DDBJ databases">
        <authorList>
            <person name="Kim J.-S."/>
            <person name="Lee K."/>
            <person name="Suh M."/>
            <person name="Eom M."/>
            <person name="Kim J.-S."/>
            <person name="Kim D.-S."/>
            <person name="Ko S.-H."/>
            <person name="Shin Y."/>
            <person name="Lee J.-S."/>
        </authorList>
    </citation>
    <scope>NUCLEOTIDE SEQUENCE</scope>
    <source>
        <strain evidence="6">N237</strain>
    </source>
</reference>
<sequence length="215" mass="23059">MSIEPTIPTAVAASALASAGGAPRRRGRPGHDLTSVLNASVAVFIERGFDGTSMEDLSQRLGISKSAIYHHVESKDALLGLALDHALTALESAAAQTRGLQGSAVVRLETLLRRSVEVLVDRLPYVTLLLRVRGNSEVERDALARRRRIDRFGADLVTQAIAEGDLRPDLDPAVTARLLFGLVNSLTEWLKPDGRHDPTPLGEAIVTMAFAGIRA</sequence>
<evidence type="ECO:0000256" key="1">
    <source>
        <dbReference type="ARBA" id="ARBA00023015"/>
    </source>
</evidence>
<keyword evidence="2 4" id="KW-0238">DNA-binding</keyword>
<evidence type="ECO:0000259" key="5">
    <source>
        <dbReference type="PROSITE" id="PS50977"/>
    </source>
</evidence>
<dbReference type="Proteomes" id="UP001056336">
    <property type="component" value="Chromosome"/>
</dbReference>
<evidence type="ECO:0000313" key="7">
    <source>
        <dbReference type="Proteomes" id="UP001056336"/>
    </source>
</evidence>
<keyword evidence="3" id="KW-0804">Transcription</keyword>
<reference evidence="6" key="1">
    <citation type="journal article" date="2018" name="Int. J. Syst. Evol. Microbiol.">
        <title>Jatrophihabitans telluris sp. nov., isolated from sediment soil of lava forest wetlands and the emended description of the genus Jatrophihabitans.</title>
        <authorList>
            <person name="Lee K.C."/>
            <person name="Suh M.K."/>
            <person name="Eom M.K."/>
            <person name="Kim K.K."/>
            <person name="Kim J.S."/>
            <person name="Kim D.S."/>
            <person name="Ko S.H."/>
            <person name="Shin Y.K."/>
            <person name="Lee J.S."/>
        </authorList>
    </citation>
    <scope>NUCLEOTIDE SEQUENCE</scope>
    <source>
        <strain evidence="6">N237</strain>
    </source>
</reference>
<dbReference type="InterPro" id="IPR050109">
    <property type="entry name" value="HTH-type_TetR-like_transc_reg"/>
</dbReference>
<name>A0ABY4QWD2_9ACTN</name>
<dbReference type="PANTHER" id="PTHR30055:SF234">
    <property type="entry name" value="HTH-TYPE TRANSCRIPTIONAL REGULATOR BETI"/>
    <property type="match status" value="1"/>
</dbReference>
<organism evidence="6 7">
    <name type="scientific">Jatrophihabitans telluris</name>
    <dbReference type="NCBI Taxonomy" id="2038343"/>
    <lineage>
        <taxon>Bacteria</taxon>
        <taxon>Bacillati</taxon>
        <taxon>Actinomycetota</taxon>
        <taxon>Actinomycetes</taxon>
        <taxon>Jatrophihabitantales</taxon>
        <taxon>Jatrophihabitantaceae</taxon>
        <taxon>Jatrophihabitans</taxon>
    </lineage>
</organism>
<evidence type="ECO:0000256" key="4">
    <source>
        <dbReference type="PROSITE-ProRule" id="PRU00335"/>
    </source>
</evidence>
<gene>
    <name evidence="6" type="ORF">M6D93_13715</name>
</gene>
<proteinExistence type="predicted"/>
<keyword evidence="7" id="KW-1185">Reference proteome</keyword>
<dbReference type="InterPro" id="IPR036271">
    <property type="entry name" value="Tet_transcr_reg_TetR-rel_C_sf"/>
</dbReference>
<dbReference type="SUPFAM" id="SSF46689">
    <property type="entry name" value="Homeodomain-like"/>
    <property type="match status" value="1"/>
</dbReference>
<evidence type="ECO:0000256" key="2">
    <source>
        <dbReference type="ARBA" id="ARBA00023125"/>
    </source>
</evidence>
<dbReference type="InterPro" id="IPR001647">
    <property type="entry name" value="HTH_TetR"/>
</dbReference>
<dbReference type="PRINTS" id="PR00455">
    <property type="entry name" value="HTHTETR"/>
</dbReference>
<feature type="domain" description="HTH tetR-type" evidence="5">
    <location>
        <begin position="30"/>
        <end position="90"/>
    </location>
</feature>
<dbReference type="Gene3D" id="1.10.10.60">
    <property type="entry name" value="Homeodomain-like"/>
    <property type="match status" value="1"/>
</dbReference>
<accession>A0ABY4QWD2</accession>
<dbReference type="PROSITE" id="PS50977">
    <property type="entry name" value="HTH_TETR_2"/>
    <property type="match status" value="1"/>
</dbReference>
<evidence type="ECO:0000256" key="3">
    <source>
        <dbReference type="ARBA" id="ARBA00023163"/>
    </source>
</evidence>
<evidence type="ECO:0000313" key="6">
    <source>
        <dbReference type="EMBL" id="UQX87351.1"/>
    </source>
</evidence>
<dbReference type="PANTHER" id="PTHR30055">
    <property type="entry name" value="HTH-TYPE TRANSCRIPTIONAL REGULATOR RUTR"/>
    <property type="match status" value="1"/>
</dbReference>
<keyword evidence="1" id="KW-0805">Transcription regulation</keyword>
<dbReference type="EMBL" id="CP097332">
    <property type="protein sequence ID" value="UQX87351.1"/>
    <property type="molecule type" value="Genomic_DNA"/>
</dbReference>
<dbReference type="InterPro" id="IPR009057">
    <property type="entry name" value="Homeodomain-like_sf"/>
</dbReference>
<dbReference type="SUPFAM" id="SSF48498">
    <property type="entry name" value="Tetracyclin repressor-like, C-terminal domain"/>
    <property type="match status" value="1"/>
</dbReference>
<protein>
    <submittedName>
        <fullName evidence="6">TetR/AcrR family transcriptional regulator</fullName>
    </submittedName>
</protein>
<dbReference type="Pfam" id="PF17932">
    <property type="entry name" value="TetR_C_24"/>
    <property type="match status" value="1"/>
</dbReference>
<dbReference type="InterPro" id="IPR041490">
    <property type="entry name" value="KstR2_TetR_C"/>
</dbReference>
<dbReference type="Gene3D" id="1.10.357.10">
    <property type="entry name" value="Tetracycline Repressor, domain 2"/>
    <property type="match status" value="1"/>
</dbReference>